<feature type="compositionally biased region" description="Low complexity" evidence="1">
    <location>
        <begin position="443"/>
        <end position="466"/>
    </location>
</feature>
<proteinExistence type="predicted"/>
<accession>A0A0N0DVU8</accession>
<reference evidence="2 3" key="1">
    <citation type="submission" date="2015-07" db="EMBL/GenBank/DDBJ databases">
        <title>High-quality genome of monoxenous trypanosomatid Leptomonas pyrrhocoris.</title>
        <authorList>
            <person name="Flegontov P."/>
            <person name="Butenko A."/>
            <person name="Firsov S."/>
            <person name="Vlcek C."/>
            <person name="Logacheva M.D."/>
            <person name="Field M."/>
            <person name="Filatov D."/>
            <person name="Flegontova O."/>
            <person name="Gerasimov E."/>
            <person name="Jackson A.P."/>
            <person name="Kelly S."/>
            <person name="Opperdoes F."/>
            <person name="O'Reilly A."/>
            <person name="Votypka J."/>
            <person name="Yurchenko V."/>
            <person name="Lukes J."/>
        </authorList>
    </citation>
    <scope>NUCLEOTIDE SEQUENCE [LARGE SCALE GENOMIC DNA]</scope>
    <source>
        <strain evidence="2">H10</strain>
    </source>
</reference>
<sequence length="489" mass="52035">MMQGTPNNGNYPSSQRSPVYRARGGYGSATDLSSVGTPNHTFAAQHPPTPPLVFTTQFGGTPPHQQDPLATSPFVEPLQVNYQAVLGRRNSSTLVELEDSPITVTCRTKGTGRSPYVAPIQGEIPSEGERVGRHNPYTFSFSGNTSPAQVSTPTQGLAPNNFNGGLYLGPVVMDQHTADAYLTHGHSKRLDTQFELPPEVVHRSLKDRCRYIQFPANLPANPKSGAQAGGNPTSGNAGSQGNSGSMGTGAGAGSAESSLPIALFIGQVRFETTSAELLWLIHRTCGACASHLESRGAGCYLLYCRSEADLTLVRSLHKRILFDVGGVWLARTADEVDALCEYVALDAAVLSKKSRLPRDSMVVEELKADALNSNGSRRGHGGNPNTNNTPATSAAAAGGAGNHDKRSGSNHTFNNNNLRGRTGGGSQPNSSRRDGASPNPEHYQQQCPSPSSPPMQQLPQQQQPLGALPPYPGYQLSPKSPFGERPQYW</sequence>
<keyword evidence="3" id="KW-1185">Reference proteome</keyword>
<dbReference type="PANTHER" id="PTHR37561">
    <property type="entry name" value="F-BOX DOMAIN-CONTAINING PROTEIN"/>
    <property type="match status" value="1"/>
</dbReference>
<comment type="caution">
    <text evidence="2">The sequence shown here is derived from an EMBL/GenBank/DDBJ whole genome shotgun (WGS) entry which is preliminary data.</text>
</comment>
<dbReference type="OrthoDB" id="272649at2759"/>
<feature type="region of interest" description="Disordered" evidence="1">
    <location>
        <begin position="220"/>
        <end position="251"/>
    </location>
</feature>
<dbReference type="VEuPathDB" id="TriTrypDB:LpyrH10_07_0910"/>
<evidence type="ECO:0000256" key="1">
    <source>
        <dbReference type="SAM" id="MobiDB-lite"/>
    </source>
</evidence>
<name>A0A0N0DVU8_LEPPY</name>
<dbReference type="PANTHER" id="PTHR37561:SF3">
    <property type="entry name" value="F-BOX DOMAIN-CONTAINING PROTEIN"/>
    <property type="match status" value="1"/>
</dbReference>
<feature type="region of interest" description="Disordered" evidence="1">
    <location>
        <begin position="370"/>
        <end position="489"/>
    </location>
</feature>
<dbReference type="RefSeq" id="XP_015659311.1">
    <property type="nucleotide sequence ID" value="XM_015801910.1"/>
</dbReference>
<feature type="compositionally biased region" description="Polar residues" evidence="1">
    <location>
        <begin position="1"/>
        <end position="17"/>
    </location>
</feature>
<evidence type="ECO:0000313" key="2">
    <source>
        <dbReference type="EMBL" id="KPA80872.1"/>
    </source>
</evidence>
<feature type="compositionally biased region" description="Polar residues" evidence="1">
    <location>
        <begin position="30"/>
        <end position="42"/>
    </location>
</feature>
<feature type="region of interest" description="Disordered" evidence="1">
    <location>
        <begin position="1"/>
        <end position="71"/>
    </location>
</feature>
<protein>
    <submittedName>
        <fullName evidence="2">Uncharacterized protein</fullName>
    </submittedName>
</protein>
<dbReference type="AlphaFoldDB" id="A0A0N0DVU8"/>
<dbReference type="OMA" id="DRCRYIQ"/>
<dbReference type="EMBL" id="LGTL01000007">
    <property type="protein sequence ID" value="KPA80872.1"/>
    <property type="molecule type" value="Genomic_DNA"/>
</dbReference>
<evidence type="ECO:0000313" key="3">
    <source>
        <dbReference type="Proteomes" id="UP000037923"/>
    </source>
</evidence>
<gene>
    <name evidence="2" type="ORF">ABB37_04284</name>
</gene>
<dbReference type="GeneID" id="26904575"/>
<organism evidence="2 3">
    <name type="scientific">Leptomonas pyrrhocoris</name>
    <name type="common">Firebug parasite</name>
    <dbReference type="NCBI Taxonomy" id="157538"/>
    <lineage>
        <taxon>Eukaryota</taxon>
        <taxon>Discoba</taxon>
        <taxon>Euglenozoa</taxon>
        <taxon>Kinetoplastea</taxon>
        <taxon>Metakinetoplastina</taxon>
        <taxon>Trypanosomatida</taxon>
        <taxon>Trypanosomatidae</taxon>
        <taxon>Leishmaniinae</taxon>
        <taxon>Leptomonas</taxon>
    </lineage>
</organism>
<feature type="compositionally biased region" description="Low complexity" evidence="1">
    <location>
        <begin position="234"/>
        <end position="243"/>
    </location>
</feature>
<feature type="compositionally biased region" description="Low complexity" evidence="1">
    <location>
        <begin position="383"/>
        <end position="397"/>
    </location>
</feature>
<dbReference type="Proteomes" id="UP000037923">
    <property type="component" value="Unassembled WGS sequence"/>
</dbReference>